<dbReference type="Proteomes" id="UP000076268">
    <property type="component" value="Unassembled WGS sequence"/>
</dbReference>
<keyword evidence="2" id="KW-1185">Reference proteome</keyword>
<organism evidence="1 2">
    <name type="scientific">Anaerosporomusa subterranea</name>
    <dbReference type="NCBI Taxonomy" id="1794912"/>
    <lineage>
        <taxon>Bacteria</taxon>
        <taxon>Bacillati</taxon>
        <taxon>Bacillota</taxon>
        <taxon>Negativicutes</taxon>
        <taxon>Acetonemataceae</taxon>
        <taxon>Anaerosporomusa</taxon>
    </lineage>
</organism>
<evidence type="ECO:0000313" key="2">
    <source>
        <dbReference type="Proteomes" id="UP000076268"/>
    </source>
</evidence>
<comment type="caution">
    <text evidence="1">The sequence shown here is derived from an EMBL/GenBank/DDBJ whole genome shotgun (WGS) entry which is preliminary data.</text>
</comment>
<dbReference type="AlphaFoldDB" id="A0A154BWE3"/>
<dbReference type="STRING" id="1794912.AXX12_01225"/>
<name>A0A154BWE3_ANASB</name>
<gene>
    <name evidence="1" type="ORF">AXX12_01225</name>
</gene>
<evidence type="ECO:0000313" key="1">
    <source>
        <dbReference type="EMBL" id="KYZ78195.1"/>
    </source>
</evidence>
<dbReference type="EMBL" id="LSGP01000001">
    <property type="protein sequence ID" value="KYZ78195.1"/>
    <property type="molecule type" value="Genomic_DNA"/>
</dbReference>
<dbReference type="RefSeq" id="WP_066236977.1">
    <property type="nucleotide sequence ID" value="NZ_LSGP01000001.1"/>
</dbReference>
<accession>A0A154BWE3</accession>
<protein>
    <submittedName>
        <fullName evidence="1">Uncharacterized protein</fullName>
    </submittedName>
</protein>
<sequence length="93" mass="10784">MKEKECKKVHKECCCDEDDICKCLCELEKELECVKKQCGHKHLTHVTKEKVLICIVLREIDKLERKLDKILRELDCGFSTDCCSDSNSDSDCD</sequence>
<reference evidence="1 2" key="1">
    <citation type="submission" date="2016-02" db="EMBL/GenBank/DDBJ databases">
        <title>Anaerosporomusa subterraneum gen. nov., sp. nov., a spore-forming obligate anaerobe isolated from saprolite.</title>
        <authorList>
            <person name="Choi J.K."/>
            <person name="Shah M."/>
            <person name="Yee N."/>
        </authorList>
    </citation>
    <scope>NUCLEOTIDE SEQUENCE [LARGE SCALE GENOMIC DNA]</scope>
    <source>
        <strain evidence="1 2">RU4</strain>
    </source>
</reference>
<proteinExistence type="predicted"/>